<dbReference type="AlphaFoldDB" id="A0AAD4T692"/>
<feature type="region of interest" description="Disordered" evidence="1">
    <location>
        <begin position="80"/>
        <end position="107"/>
    </location>
</feature>
<feature type="domain" description="Retinoblastoma-associated protein A-box" evidence="2">
    <location>
        <begin position="5"/>
        <end position="96"/>
    </location>
</feature>
<dbReference type="Proteomes" id="UP001202328">
    <property type="component" value="Unassembled WGS sequence"/>
</dbReference>
<dbReference type="Pfam" id="PF01858">
    <property type="entry name" value="RB_A"/>
    <property type="match status" value="1"/>
</dbReference>
<dbReference type="InterPro" id="IPR028309">
    <property type="entry name" value="RB_fam"/>
</dbReference>
<evidence type="ECO:0000259" key="2">
    <source>
        <dbReference type="SMART" id="SM01368"/>
    </source>
</evidence>
<evidence type="ECO:0000313" key="3">
    <source>
        <dbReference type="EMBL" id="KAI3939958.1"/>
    </source>
</evidence>
<dbReference type="Gene3D" id="1.10.472.10">
    <property type="entry name" value="Cyclin-like"/>
    <property type="match status" value="1"/>
</dbReference>
<dbReference type="GO" id="GO:0005667">
    <property type="term" value="C:transcription regulator complex"/>
    <property type="evidence" value="ECO:0007669"/>
    <property type="project" value="TreeGrafter"/>
</dbReference>
<dbReference type="GO" id="GO:0005634">
    <property type="term" value="C:nucleus"/>
    <property type="evidence" value="ECO:0007669"/>
    <property type="project" value="InterPro"/>
</dbReference>
<sequence length="107" mass="12457">MYHGEPAWCNTDGQHIGRTATIEGLKLYYRVLETICRAESQRLHVAMLFPAVLERTGITAFYLSKVIESFIRHEESLPRELRRHQNSLEEPLEESWYGKKAPHCTTL</sequence>
<accession>A0AAD4T692</accession>
<dbReference type="EMBL" id="JAJJMB010005286">
    <property type="protein sequence ID" value="KAI3939958.1"/>
    <property type="molecule type" value="Genomic_DNA"/>
</dbReference>
<dbReference type="GO" id="GO:0006357">
    <property type="term" value="P:regulation of transcription by RNA polymerase II"/>
    <property type="evidence" value="ECO:0007669"/>
    <property type="project" value="InterPro"/>
</dbReference>
<dbReference type="InterPro" id="IPR036915">
    <property type="entry name" value="Cyclin-like_sf"/>
</dbReference>
<dbReference type="PANTHER" id="PTHR13742:SF17">
    <property type="entry name" value="RE32990P-RELATED"/>
    <property type="match status" value="1"/>
</dbReference>
<dbReference type="GO" id="GO:0030154">
    <property type="term" value="P:cell differentiation"/>
    <property type="evidence" value="ECO:0007669"/>
    <property type="project" value="TreeGrafter"/>
</dbReference>
<dbReference type="SUPFAM" id="SSF47954">
    <property type="entry name" value="Cyclin-like"/>
    <property type="match status" value="1"/>
</dbReference>
<keyword evidence="4" id="KW-1185">Reference proteome</keyword>
<dbReference type="GO" id="GO:0000785">
    <property type="term" value="C:chromatin"/>
    <property type="evidence" value="ECO:0007669"/>
    <property type="project" value="TreeGrafter"/>
</dbReference>
<comment type="caution">
    <text evidence="3">The sequence shown here is derived from an EMBL/GenBank/DDBJ whole genome shotgun (WGS) entry which is preliminary data.</text>
</comment>
<proteinExistence type="predicted"/>
<name>A0AAD4T692_9MAGN</name>
<evidence type="ECO:0000313" key="4">
    <source>
        <dbReference type="Proteomes" id="UP001202328"/>
    </source>
</evidence>
<dbReference type="InterPro" id="IPR002720">
    <property type="entry name" value="RB_A"/>
</dbReference>
<reference evidence="3" key="1">
    <citation type="submission" date="2022-04" db="EMBL/GenBank/DDBJ databases">
        <title>A functionally conserved STORR gene fusion in Papaver species that diverged 16.8 million years ago.</title>
        <authorList>
            <person name="Catania T."/>
        </authorList>
    </citation>
    <scope>NUCLEOTIDE SEQUENCE</scope>
    <source>
        <strain evidence="3">S-188037</strain>
    </source>
</reference>
<protein>
    <recommendedName>
        <fullName evidence="2">Retinoblastoma-associated protein A-box domain-containing protein</fullName>
    </recommendedName>
</protein>
<gene>
    <name evidence="3" type="ORF">MKW98_029734</name>
</gene>
<dbReference type="GO" id="GO:0000977">
    <property type="term" value="F:RNA polymerase II transcription regulatory region sequence-specific DNA binding"/>
    <property type="evidence" value="ECO:0007669"/>
    <property type="project" value="TreeGrafter"/>
</dbReference>
<evidence type="ECO:0000256" key="1">
    <source>
        <dbReference type="SAM" id="MobiDB-lite"/>
    </source>
</evidence>
<dbReference type="GO" id="GO:2000134">
    <property type="term" value="P:negative regulation of G1/S transition of mitotic cell cycle"/>
    <property type="evidence" value="ECO:0007669"/>
    <property type="project" value="TreeGrafter"/>
</dbReference>
<organism evidence="3 4">
    <name type="scientific">Papaver atlanticum</name>
    <dbReference type="NCBI Taxonomy" id="357466"/>
    <lineage>
        <taxon>Eukaryota</taxon>
        <taxon>Viridiplantae</taxon>
        <taxon>Streptophyta</taxon>
        <taxon>Embryophyta</taxon>
        <taxon>Tracheophyta</taxon>
        <taxon>Spermatophyta</taxon>
        <taxon>Magnoliopsida</taxon>
        <taxon>Ranunculales</taxon>
        <taxon>Papaveraceae</taxon>
        <taxon>Papaveroideae</taxon>
        <taxon>Papaver</taxon>
    </lineage>
</organism>
<dbReference type="SMART" id="SM01368">
    <property type="entry name" value="RB_A"/>
    <property type="match status" value="1"/>
</dbReference>
<dbReference type="PANTHER" id="PTHR13742">
    <property type="entry name" value="RETINOBLASTOMA-ASSOCIATED PROTEIN RB -RELATED"/>
    <property type="match status" value="1"/>
</dbReference>